<gene>
    <name evidence="2" type="ORF">CSSPTR1EN2_LOCUS10235</name>
</gene>
<keyword evidence="3" id="KW-1185">Reference proteome</keyword>
<sequence length="79" mass="8700">MPGISPSVDRARQKKEGGILRLRGCRPEPPPKRRRLKVPSVVNPRPPSLRSSECQEPRDGSCPSATWRFAGRGRPSAGK</sequence>
<protein>
    <submittedName>
        <fullName evidence="2">Uncharacterized protein</fullName>
    </submittedName>
</protein>
<dbReference type="EMBL" id="OZ019910">
    <property type="protein sequence ID" value="CAK9210588.1"/>
    <property type="molecule type" value="Genomic_DNA"/>
</dbReference>
<evidence type="ECO:0000313" key="3">
    <source>
        <dbReference type="Proteomes" id="UP001497512"/>
    </source>
</evidence>
<name>A0ABP0U1B9_9BRYO</name>
<evidence type="ECO:0000256" key="1">
    <source>
        <dbReference type="SAM" id="MobiDB-lite"/>
    </source>
</evidence>
<reference evidence="2" key="1">
    <citation type="submission" date="2024-02" db="EMBL/GenBank/DDBJ databases">
        <authorList>
            <consortium name="ELIXIR-Norway"/>
            <consortium name="Elixir Norway"/>
        </authorList>
    </citation>
    <scope>NUCLEOTIDE SEQUENCE</scope>
</reference>
<organism evidence="2 3">
    <name type="scientific">Sphagnum troendelagicum</name>
    <dbReference type="NCBI Taxonomy" id="128251"/>
    <lineage>
        <taxon>Eukaryota</taxon>
        <taxon>Viridiplantae</taxon>
        <taxon>Streptophyta</taxon>
        <taxon>Embryophyta</taxon>
        <taxon>Bryophyta</taxon>
        <taxon>Sphagnophytina</taxon>
        <taxon>Sphagnopsida</taxon>
        <taxon>Sphagnales</taxon>
        <taxon>Sphagnaceae</taxon>
        <taxon>Sphagnum</taxon>
    </lineage>
</organism>
<accession>A0ABP0U1B9</accession>
<proteinExistence type="predicted"/>
<evidence type="ECO:0000313" key="2">
    <source>
        <dbReference type="EMBL" id="CAK9210588.1"/>
    </source>
</evidence>
<feature type="compositionally biased region" description="Basic and acidic residues" evidence="1">
    <location>
        <begin position="9"/>
        <end position="18"/>
    </location>
</feature>
<feature type="region of interest" description="Disordered" evidence="1">
    <location>
        <begin position="1"/>
        <end position="79"/>
    </location>
</feature>
<dbReference type="Proteomes" id="UP001497512">
    <property type="component" value="Chromosome 18"/>
</dbReference>